<organism evidence="1 2">
    <name type="scientific">Pseudomonas migulae</name>
    <dbReference type="NCBI Taxonomy" id="78543"/>
    <lineage>
        <taxon>Bacteria</taxon>
        <taxon>Pseudomonadati</taxon>
        <taxon>Pseudomonadota</taxon>
        <taxon>Gammaproteobacteria</taxon>
        <taxon>Pseudomonadales</taxon>
        <taxon>Pseudomonadaceae</taxon>
        <taxon>Pseudomonas</taxon>
    </lineage>
</organism>
<dbReference type="Proteomes" id="UP001243713">
    <property type="component" value="Chromosome"/>
</dbReference>
<dbReference type="EMBL" id="CP093428">
    <property type="protein sequence ID" value="WGK88061.1"/>
    <property type="molecule type" value="Genomic_DNA"/>
</dbReference>
<evidence type="ECO:0000313" key="2">
    <source>
        <dbReference type="Proteomes" id="UP001243713"/>
    </source>
</evidence>
<dbReference type="RefSeq" id="WP_280161328.1">
    <property type="nucleotide sequence ID" value="NZ_CP093428.1"/>
</dbReference>
<keyword evidence="2" id="KW-1185">Reference proteome</keyword>
<reference evidence="1 2" key="1">
    <citation type="submission" date="2022-03" db="EMBL/GenBank/DDBJ databases">
        <title>Plant growth promoting endophytes with ACC deaminase activity.</title>
        <authorList>
            <person name="Charles T."/>
            <person name="Van Dyk A."/>
            <person name="Cheng J."/>
            <person name="Heil J."/>
        </authorList>
    </citation>
    <scope>NUCLEOTIDE SEQUENCE [LARGE SCALE GENOMIC DNA]</scope>
    <source>
        <strain evidence="1 2">8R6</strain>
    </source>
</reference>
<sequence length="54" mass="6194">MSISEKVVRYTDRTVEYRTVDELLKAREEIRMSLISAAGPRSRVVRLYHGGKGL</sequence>
<name>A0ABY8MNH2_9PSED</name>
<dbReference type="NCBIfam" id="NF047331">
    <property type="entry name" value="phage_HTJ"/>
    <property type="match status" value="1"/>
</dbReference>
<protein>
    <submittedName>
        <fullName evidence="1">Uncharacterized protein</fullName>
    </submittedName>
</protein>
<accession>A0ABY8MNH2</accession>
<gene>
    <name evidence="1" type="ORF">MOQ58_16080</name>
</gene>
<proteinExistence type="predicted"/>
<evidence type="ECO:0000313" key="1">
    <source>
        <dbReference type="EMBL" id="WGK88061.1"/>
    </source>
</evidence>